<evidence type="ECO:0000313" key="4">
    <source>
        <dbReference type="Proteomes" id="UP000580250"/>
    </source>
</evidence>
<dbReference type="InterPro" id="IPR012674">
    <property type="entry name" value="Calycin"/>
</dbReference>
<dbReference type="AlphaFoldDB" id="A0A6V7XTG2"/>
<dbReference type="InterPro" id="IPR056868">
    <property type="entry name" value="Lipocalin_dom_nem"/>
</dbReference>
<feature type="chain" id="PRO_5028257578" description="Lipocalin domain-containing protein" evidence="1">
    <location>
        <begin position="30"/>
        <end position="295"/>
    </location>
</feature>
<dbReference type="PANTHER" id="PTHR37437:SF2">
    <property type="entry name" value="LIPOCLN_CYTOSOLIC_FA-BD_DOM DOMAIN-CONTAINING PROTEIN"/>
    <property type="match status" value="1"/>
</dbReference>
<accession>A0A6V7XTG2</accession>
<gene>
    <name evidence="3" type="ORF">MENT_LOCUS56213</name>
</gene>
<name>A0A6V7XTG2_MELEN</name>
<feature type="signal peptide" evidence="1">
    <location>
        <begin position="1"/>
        <end position="29"/>
    </location>
</feature>
<dbReference type="Pfam" id="PF24976">
    <property type="entry name" value="Lipocalin_10"/>
    <property type="match status" value="1"/>
</dbReference>
<reference evidence="3 4" key="1">
    <citation type="submission" date="2020-08" db="EMBL/GenBank/DDBJ databases">
        <authorList>
            <person name="Koutsovoulos G."/>
            <person name="Danchin GJ E."/>
        </authorList>
    </citation>
    <scope>NUCLEOTIDE SEQUENCE [LARGE SCALE GENOMIC DNA]</scope>
</reference>
<evidence type="ECO:0000256" key="1">
    <source>
        <dbReference type="SAM" id="SignalP"/>
    </source>
</evidence>
<dbReference type="Gene3D" id="2.40.128.20">
    <property type="match status" value="1"/>
</dbReference>
<comment type="caution">
    <text evidence="3">The sequence shown here is derived from an EMBL/GenBank/DDBJ whole genome shotgun (WGS) entry which is preliminary data.</text>
</comment>
<sequence>MPSKIRERISAVILKFVLTLFLIDKDVLSTNYYGGVIVPGRSIPAIRSFELFLNLCRSSPTLDKLNKLIKQVNADQVAEKLQRNLYVAVDDLDVEKMTGKWYTMIYDPRIEQDHCITTQFKLLDQSPNFASFSTIRHSIRASDGSIRISHGIGRKYGPDPFSMLITMGQANEPCPYFPVKVGQSLSDKNENYKYLVLTQALKQPTIVLARDPEEFNIQYREEVLDYLTRFGYWKNPLTGTELLNTDWTKCNKQELFYEQIEEDENEKIEGIKRIERGGTFKSDGGKGEKINKLFC</sequence>
<dbReference type="SUPFAM" id="SSF50814">
    <property type="entry name" value="Lipocalins"/>
    <property type="match status" value="1"/>
</dbReference>
<keyword evidence="1" id="KW-0732">Signal</keyword>
<evidence type="ECO:0000313" key="3">
    <source>
        <dbReference type="EMBL" id="CAD2202573.1"/>
    </source>
</evidence>
<evidence type="ECO:0000259" key="2">
    <source>
        <dbReference type="Pfam" id="PF24976"/>
    </source>
</evidence>
<protein>
    <recommendedName>
        <fullName evidence="2">Lipocalin domain-containing protein</fullName>
    </recommendedName>
</protein>
<organism evidence="3 4">
    <name type="scientific">Meloidogyne enterolobii</name>
    <name type="common">Root-knot nematode worm</name>
    <name type="synonym">Meloidogyne mayaguensis</name>
    <dbReference type="NCBI Taxonomy" id="390850"/>
    <lineage>
        <taxon>Eukaryota</taxon>
        <taxon>Metazoa</taxon>
        <taxon>Ecdysozoa</taxon>
        <taxon>Nematoda</taxon>
        <taxon>Chromadorea</taxon>
        <taxon>Rhabditida</taxon>
        <taxon>Tylenchina</taxon>
        <taxon>Tylenchomorpha</taxon>
        <taxon>Tylenchoidea</taxon>
        <taxon>Meloidogynidae</taxon>
        <taxon>Meloidogyninae</taxon>
        <taxon>Meloidogyne</taxon>
    </lineage>
</organism>
<feature type="domain" description="Lipocalin" evidence="2">
    <location>
        <begin position="89"/>
        <end position="252"/>
    </location>
</feature>
<dbReference type="OrthoDB" id="565904at2759"/>
<dbReference type="Proteomes" id="UP000580250">
    <property type="component" value="Unassembled WGS sequence"/>
</dbReference>
<dbReference type="PANTHER" id="PTHR37437">
    <property type="entry name" value="LIPOCALIN-RELATED PROTEIN-RELATED"/>
    <property type="match status" value="1"/>
</dbReference>
<dbReference type="EMBL" id="CAJEWN010002218">
    <property type="protein sequence ID" value="CAD2202573.1"/>
    <property type="molecule type" value="Genomic_DNA"/>
</dbReference>
<proteinExistence type="predicted"/>